<dbReference type="Pfam" id="PF00480">
    <property type="entry name" value="ROK"/>
    <property type="match status" value="1"/>
</dbReference>
<protein>
    <submittedName>
        <fullName evidence="1">ROK family protein</fullName>
    </submittedName>
</protein>
<evidence type="ECO:0000313" key="2">
    <source>
        <dbReference type="Proteomes" id="UP001371218"/>
    </source>
</evidence>
<gene>
    <name evidence="1" type="ORF">AACH06_22645</name>
</gene>
<dbReference type="RefSeq" id="WP_341428055.1">
    <property type="nucleotide sequence ID" value="NZ_JBBUTG010000018.1"/>
</dbReference>
<dbReference type="Gene3D" id="3.30.420.40">
    <property type="match status" value="2"/>
</dbReference>
<dbReference type="PANTHER" id="PTHR18964">
    <property type="entry name" value="ROK (REPRESSOR, ORF, KINASE) FAMILY"/>
    <property type="match status" value="1"/>
</dbReference>
<keyword evidence="2" id="KW-1185">Reference proteome</keyword>
<dbReference type="Proteomes" id="UP001371218">
    <property type="component" value="Unassembled WGS sequence"/>
</dbReference>
<accession>A0ABU9BUX9</accession>
<comment type="caution">
    <text evidence="1">The sequence shown here is derived from an EMBL/GenBank/DDBJ whole genome shotgun (WGS) entry which is preliminary data.</text>
</comment>
<dbReference type="SUPFAM" id="SSF53067">
    <property type="entry name" value="Actin-like ATPase domain"/>
    <property type="match status" value="1"/>
</dbReference>
<dbReference type="PANTHER" id="PTHR18964:SF169">
    <property type="entry name" value="N-ACETYLMANNOSAMINE KINASE"/>
    <property type="match status" value="1"/>
</dbReference>
<evidence type="ECO:0000313" key="1">
    <source>
        <dbReference type="EMBL" id="MEK8033631.1"/>
    </source>
</evidence>
<dbReference type="InterPro" id="IPR043129">
    <property type="entry name" value="ATPase_NBD"/>
</dbReference>
<sequence>MNHLGRPASRRVIALDVGGTHSRVALIEDGRIIERAQRSTPARHGPPAVVAALDELLAPWRAEPSLPIGVAIAGVVAGPGVTAHAGLPGWNAYPLAARLGELHQRPVHVINDARAAAWGEYCHGAGRGCSEFCFVTVSTGVGAGLVLDGRLHRARNGLEAELGETLTTDGRPMEDLASGTALDRAAREMGLANASALCDAADNGHPAAAAALQQAVSILAAKLADLTVLLGITRSAIGGGLGLRPGYLDRLQQAMQTLPPLCRHELVPAALGADAGLLGVAAWLARA</sequence>
<organism evidence="1 2">
    <name type="scientific">Ideonella lacteola</name>
    <dbReference type="NCBI Taxonomy" id="2984193"/>
    <lineage>
        <taxon>Bacteria</taxon>
        <taxon>Pseudomonadati</taxon>
        <taxon>Pseudomonadota</taxon>
        <taxon>Betaproteobacteria</taxon>
        <taxon>Burkholderiales</taxon>
        <taxon>Sphaerotilaceae</taxon>
        <taxon>Ideonella</taxon>
    </lineage>
</organism>
<name>A0ABU9BUX9_9BURK</name>
<proteinExistence type="predicted"/>
<dbReference type="InterPro" id="IPR000600">
    <property type="entry name" value="ROK"/>
</dbReference>
<dbReference type="EMBL" id="JBBUTG010000018">
    <property type="protein sequence ID" value="MEK8033631.1"/>
    <property type="molecule type" value="Genomic_DNA"/>
</dbReference>
<reference evidence="1 2" key="1">
    <citation type="submission" date="2024-04" db="EMBL/GenBank/DDBJ databases">
        <title>Novel species of the genus Ideonella isolated from streams.</title>
        <authorList>
            <person name="Lu H."/>
        </authorList>
    </citation>
    <scope>NUCLEOTIDE SEQUENCE [LARGE SCALE GENOMIC DNA]</scope>
    <source>
        <strain evidence="1 2">DXS29W</strain>
    </source>
</reference>